<dbReference type="EMBL" id="JAKRKC020000001">
    <property type="protein sequence ID" value="MCK2214247.1"/>
    <property type="molecule type" value="Genomic_DNA"/>
</dbReference>
<proteinExistence type="predicted"/>
<evidence type="ECO:0000313" key="3">
    <source>
        <dbReference type="Proteomes" id="UP001317259"/>
    </source>
</evidence>
<evidence type="ECO:0000313" key="2">
    <source>
        <dbReference type="EMBL" id="MCK2214247.1"/>
    </source>
</evidence>
<sequence>MTALPDDASAVRLYSSAEAAKIVRGGDDSNDPDRLRITKATFDRLGRSGAVECTMIGRKRGWTLAQIAAVVAYCATSGGGEAKAPAPTPRESRSHAVPALDHRRGSVAPLATKRGSRYAASTC</sequence>
<gene>
    <name evidence="2" type="ORF">MF672_010660</name>
</gene>
<dbReference type="RefSeq" id="WP_242374619.1">
    <property type="nucleotide sequence ID" value="NZ_JAKRKC020000001.1"/>
</dbReference>
<organism evidence="2 3">
    <name type="scientific">Actinomadura luzonensis</name>
    <dbReference type="NCBI Taxonomy" id="2805427"/>
    <lineage>
        <taxon>Bacteria</taxon>
        <taxon>Bacillati</taxon>
        <taxon>Actinomycetota</taxon>
        <taxon>Actinomycetes</taxon>
        <taxon>Streptosporangiales</taxon>
        <taxon>Thermomonosporaceae</taxon>
        <taxon>Actinomadura</taxon>
    </lineage>
</organism>
<accession>A0ABT0FPK7</accession>
<comment type="caution">
    <text evidence="2">The sequence shown here is derived from an EMBL/GenBank/DDBJ whole genome shotgun (WGS) entry which is preliminary data.</text>
</comment>
<name>A0ABT0FPK7_9ACTN</name>
<keyword evidence="3" id="KW-1185">Reference proteome</keyword>
<dbReference type="Proteomes" id="UP001317259">
    <property type="component" value="Unassembled WGS sequence"/>
</dbReference>
<feature type="compositionally biased region" description="Basic and acidic residues" evidence="1">
    <location>
        <begin position="90"/>
        <end position="104"/>
    </location>
</feature>
<protein>
    <submittedName>
        <fullName evidence="2">Uncharacterized protein</fullName>
    </submittedName>
</protein>
<feature type="region of interest" description="Disordered" evidence="1">
    <location>
        <begin position="78"/>
        <end position="123"/>
    </location>
</feature>
<reference evidence="2 3" key="1">
    <citation type="submission" date="2022-04" db="EMBL/GenBank/DDBJ databases">
        <title>Genome draft of Actinomadura sp. ATCC 31491.</title>
        <authorList>
            <person name="Shi X."/>
            <person name="Du Y."/>
        </authorList>
    </citation>
    <scope>NUCLEOTIDE SEQUENCE [LARGE SCALE GENOMIC DNA]</scope>
    <source>
        <strain evidence="2 3">ATCC 31491</strain>
    </source>
</reference>
<evidence type="ECO:0000256" key="1">
    <source>
        <dbReference type="SAM" id="MobiDB-lite"/>
    </source>
</evidence>